<proteinExistence type="predicted"/>
<dbReference type="InterPro" id="IPR049730">
    <property type="entry name" value="SNF2/RAD54-like_C"/>
</dbReference>
<keyword evidence="1" id="KW-0378">Hydrolase</keyword>
<dbReference type="InterPro" id="IPR022138">
    <property type="entry name" value="DUF3670"/>
</dbReference>
<feature type="domain" description="Helicase ATP-binding" evidence="2">
    <location>
        <begin position="568"/>
        <end position="731"/>
    </location>
</feature>
<dbReference type="InterPro" id="IPR001650">
    <property type="entry name" value="Helicase_C-like"/>
</dbReference>
<dbReference type="InterPro" id="IPR038718">
    <property type="entry name" value="SNF2-like_sf"/>
</dbReference>
<dbReference type="CDD" id="cd18012">
    <property type="entry name" value="DEXQc_arch_SWI2_SNF2"/>
    <property type="match status" value="1"/>
</dbReference>
<dbReference type="CDD" id="cd18793">
    <property type="entry name" value="SF2_C_SNF"/>
    <property type="match status" value="1"/>
</dbReference>
<evidence type="ECO:0000313" key="4">
    <source>
        <dbReference type="EMBL" id="MCS5478954.1"/>
    </source>
</evidence>
<organism evidence="4 5">
    <name type="scientific">Corynebacterium lemuris</name>
    <dbReference type="NCBI Taxonomy" id="1859292"/>
    <lineage>
        <taxon>Bacteria</taxon>
        <taxon>Bacillati</taxon>
        <taxon>Actinomycetota</taxon>
        <taxon>Actinomycetes</taxon>
        <taxon>Mycobacteriales</taxon>
        <taxon>Corynebacteriaceae</taxon>
        <taxon>Corynebacterium</taxon>
    </lineage>
</organism>
<evidence type="ECO:0000256" key="1">
    <source>
        <dbReference type="ARBA" id="ARBA00022801"/>
    </source>
</evidence>
<sequence length="1032" mass="114966">MPSFLLHGLWMPSGLHLWVEQTAGHRVVLPSSAPEEAFPPAARSLLDDRSFRHRLETELRTPRGRSVKLRIPTAAYAPEHAVDVLKQLSFLLRPDAAATKGQIAAIAPDLVWLIHLNAGLTRFVRAGRVVPKLVFEDNQWWPHWQLASGLGERGWLAEMIAAAPGILTANNRALEEIADHLVHWIASDILTDLGESTRPYPWHDFAGSLLNSTPLRRGGPGLLRAMNDWKDSITAVDLQMVLIVEEPPRDDPASEVRGDPDDASWPVRVQVRSGTDAPVPIRAEELDRSSVEKLRLAQRRAIAVTELLDPDQRTRSAPRQEERNGDWDVHLSTGEIVDFITTAVPQLQAKGFTVMLPKAWSAFETKARLETSEVTDPAVGATQSHFGLDRLIEYNWRLSVGDVELTDEEMDELVRSKSGLIRLRGEWVLADTSALGRISSYMDELAETSRKRRRRELEQAAALAERARALEQPGWEELVADVERRRSEFNRDHADPAGGGEVTLAELRQLALESMTQEPVEFTGSTWHTALLGGPESLINEAPHRVEIPDTVHAELRLYQRRGVDWLYWMSRNNLGAVLADDMGLGKTLQLLALLAVEHERGEAGGPTLVVAPTSVVGNWAREAAKFVPSLRVLVHHGSDRFHDAELIQRVAESDLVITSYGVVGRDFDELGQLGWERVVLDEAQAIKNSTTRASKAVRSLPSRHRIALTGTPVENRLSEMRSILDFCNPGVLGSTSFFRNHFAKAIEREHDEVMTERLRLLTAPFILRRLKTDPTIIDDLPEKSEEIITVEMSAEQAALYKALVEDVQKRLAEREGIARRGLVLATITRIKQICNHPAQYLGDGSPVTIRGRHRSGKVEELMRLLDEAIETDQRVLIFTQYKAFGDILVPYLSERLGEKVPFLHGGVTKTGRDQMVADFQSAEGPRAMILSLKAGGTGLNLTAASMVVHMDRWWNPAVENQATDRAFRIGQQKDVAVYKMITAGTLEESIQDILDGKTELAGAVIGEGEGWITELGPEELAQLMSYRGREN</sequence>
<dbReference type="PROSITE" id="PS51192">
    <property type="entry name" value="HELICASE_ATP_BIND_1"/>
    <property type="match status" value="1"/>
</dbReference>
<reference evidence="4 5" key="1">
    <citation type="submission" date="2022-08" db="EMBL/GenBank/DDBJ databases">
        <title>YIM 101645 draft genome.</title>
        <authorList>
            <person name="Chen X."/>
        </authorList>
    </citation>
    <scope>NUCLEOTIDE SEQUENCE [LARGE SCALE GENOMIC DNA]</scope>
    <source>
        <strain evidence="4 5">YIM 101645</strain>
    </source>
</reference>
<dbReference type="InterPro" id="IPR027417">
    <property type="entry name" value="P-loop_NTPase"/>
</dbReference>
<dbReference type="PANTHER" id="PTHR10799">
    <property type="entry name" value="SNF2/RAD54 HELICASE FAMILY"/>
    <property type="match status" value="1"/>
</dbReference>
<dbReference type="InterPro" id="IPR014001">
    <property type="entry name" value="Helicase_ATP-bd"/>
</dbReference>
<feature type="domain" description="Helicase C-terminal" evidence="3">
    <location>
        <begin position="858"/>
        <end position="1017"/>
    </location>
</feature>
<dbReference type="Proteomes" id="UP001205965">
    <property type="component" value="Unassembled WGS sequence"/>
</dbReference>
<keyword evidence="4" id="KW-0347">Helicase</keyword>
<dbReference type="Gene3D" id="3.40.50.300">
    <property type="entry name" value="P-loop containing nucleotide triphosphate hydrolases"/>
    <property type="match status" value="1"/>
</dbReference>
<keyword evidence="5" id="KW-1185">Reference proteome</keyword>
<dbReference type="Pfam" id="PF00176">
    <property type="entry name" value="SNF2-rel_dom"/>
    <property type="match status" value="1"/>
</dbReference>
<dbReference type="EMBL" id="JANWTC010000002">
    <property type="protein sequence ID" value="MCS5478954.1"/>
    <property type="molecule type" value="Genomic_DNA"/>
</dbReference>
<dbReference type="SMART" id="SM00490">
    <property type="entry name" value="HELICc"/>
    <property type="match status" value="1"/>
</dbReference>
<keyword evidence="4" id="KW-0547">Nucleotide-binding</keyword>
<name>A0ABT2FYD8_9CORY</name>
<dbReference type="Pfam" id="PF12419">
    <property type="entry name" value="DUF3670"/>
    <property type="match status" value="1"/>
</dbReference>
<accession>A0ABT2FYD8</accession>
<dbReference type="RefSeq" id="WP_259427022.1">
    <property type="nucleotide sequence ID" value="NZ_JANWTC010000002.1"/>
</dbReference>
<dbReference type="Pfam" id="PF00271">
    <property type="entry name" value="Helicase_C"/>
    <property type="match status" value="1"/>
</dbReference>
<dbReference type="Gene3D" id="3.40.50.10810">
    <property type="entry name" value="Tandem AAA-ATPase domain"/>
    <property type="match status" value="1"/>
</dbReference>
<evidence type="ECO:0000259" key="3">
    <source>
        <dbReference type="PROSITE" id="PS51194"/>
    </source>
</evidence>
<gene>
    <name evidence="4" type="ORF">NYP18_04705</name>
</gene>
<dbReference type="SMART" id="SM00487">
    <property type="entry name" value="DEXDc"/>
    <property type="match status" value="1"/>
</dbReference>
<dbReference type="SUPFAM" id="SSF52540">
    <property type="entry name" value="P-loop containing nucleoside triphosphate hydrolases"/>
    <property type="match status" value="2"/>
</dbReference>
<evidence type="ECO:0000313" key="5">
    <source>
        <dbReference type="Proteomes" id="UP001205965"/>
    </source>
</evidence>
<evidence type="ECO:0000259" key="2">
    <source>
        <dbReference type="PROSITE" id="PS51192"/>
    </source>
</evidence>
<dbReference type="InterPro" id="IPR000330">
    <property type="entry name" value="SNF2_N"/>
</dbReference>
<keyword evidence="4" id="KW-0067">ATP-binding</keyword>
<protein>
    <submittedName>
        <fullName evidence="4">DEAD/DEAH box helicase</fullName>
    </submittedName>
</protein>
<comment type="caution">
    <text evidence="4">The sequence shown here is derived from an EMBL/GenBank/DDBJ whole genome shotgun (WGS) entry which is preliminary data.</text>
</comment>
<dbReference type="GO" id="GO:0004386">
    <property type="term" value="F:helicase activity"/>
    <property type="evidence" value="ECO:0007669"/>
    <property type="project" value="UniProtKB-KW"/>
</dbReference>
<dbReference type="PROSITE" id="PS51194">
    <property type="entry name" value="HELICASE_CTER"/>
    <property type="match status" value="1"/>
</dbReference>